<keyword evidence="3" id="KW-1185">Reference proteome</keyword>
<feature type="chain" id="PRO_5034689565" evidence="1">
    <location>
        <begin position="17"/>
        <end position="107"/>
    </location>
</feature>
<gene>
    <name evidence="2" type="ORF">GQ607_011953</name>
</gene>
<dbReference type="OrthoDB" id="5149270at2759"/>
<evidence type="ECO:0000256" key="1">
    <source>
        <dbReference type="SAM" id="SignalP"/>
    </source>
</evidence>
<keyword evidence="1" id="KW-0732">Signal</keyword>
<evidence type="ECO:0000313" key="3">
    <source>
        <dbReference type="Proteomes" id="UP000434172"/>
    </source>
</evidence>
<evidence type="ECO:0000313" key="2">
    <source>
        <dbReference type="EMBL" id="KAF0320869.1"/>
    </source>
</evidence>
<sequence>MKFAAFLTPLIPAAFAAECVRDGGCPGCGNVDSVSFSQSGSTYTATSPSYGSMTMTDTTLSVKNTSNKWLLFCVYGSVCVPLGAGDSCSTSRLSTDHPTLGLQVWSQ</sequence>
<feature type="signal peptide" evidence="1">
    <location>
        <begin position="1"/>
        <end position="16"/>
    </location>
</feature>
<name>A0A8H3W5G6_9PEZI</name>
<reference evidence="2 3" key="1">
    <citation type="submission" date="2019-12" db="EMBL/GenBank/DDBJ databases">
        <title>A genome sequence resource for the geographically widespread anthracnose pathogen Colletotrichum asianum.</title>
        <authorList>
            <person name="Meng Y."/>
        </authorList>
    </citation>
    <scope>NUCLEOTIDE SEQUENCE [LARGE SCALE GENOMIC DNA]</scope>
    <source>
        <strain evidence="2 3">ICMP 18580</strain>
    </source>
</reference>
<protein>
    <submittedName>
        <fullName evidence="2">Uncharacterized protein</fullName>
    </submittedName>
</protein>
<proteinExistence type="predicted"/>
<dbReference type="AlphaFoldDB" id="A0A8H3W5G6"/>
<comment type="caution">
    <text evidence="2">The sequence shown here is derived from an EMBL/GenBank/DDBJ whole genome shotgun (WGS) entry which is preliminary data.</text>
</comment>
<dbReference type="EMBL" id="WOWK01000078">
    <property type="protein sequence ID" value="KAF0320869.1"/>
    <property type="molecule type" value="Genomic_DNA"/>
</dbReference>
<organism evidence="2 3">
    <name type="scientific">Colletotrichum asianum</name>
    <dbReference type="NCBI Taxonomy" id="702518"/>
    <lineage>
        <taxon>Eukaryota</taxon>
        <taxon>Fungi</taxon>
        <taxon>Dikarya</taxon>
        <taxon>Ascomycota</taxon>
        <taxon>Pezizomycotina</taxon>
        <taxon>Sordariomycetes</taxon>
        <taxon>Hypocreomycetidae</taxon>
        <taxon>Glomerellales</taxon>
        <taxon>Glomerellaceae</taxon>
        <taxon>Colletotrichum</taxon>
        <taxon>Colletotrichum gloeosporioides species complex</taxon>
    </lineage>
</organism>
<dbReference type="Proteomes" id="UP000434172">
    <property type="component" value="Unassembled WGS sequence"/>
</dbReference>
<accession>A0A8H3W5G6</accession>